<dbReference type="Proteomes" id="UP000184041">
    <property type="component" value="Unassembled WGS sequence"/>
</dbReference>
<keyword evidence="6" id="KW-0808">Transferase</keyword>
<dbReference type="InterPro" id="IPR040442">
    <property type="entry name" value="Pyrv_kinase-like_dom_sf"/>
</dbReference>
<keyword evidence="21" id="KW-1185">Reference proteome</keyword>
<keyword evidence="10" id="KW-0067">ATP-binding</keyword>
<evidence type="ECO:0000256" key="15">
    <source>
        <dbReference type="PIRSR" id="PIRSR000853-3"/>
    </source>
</evidence>
<dbReference type="InterPro" id="IPR008279">
    <property type="entry name" value="PEP-util_enz_mobile_dom"/>
</dbReference>
<feature type="active site" description="Proton donor" evidence="13">
    <location>
        <position position="836"/>
    </location>
</feature>
<dbReference type="AlphaFoldDB" id="A0A1M5ATA5"/>
<feature type="domain" description="PEP-utilising enzyme C-terminal" evidence="19">
    <location>
        <begin position="528"/>
        <end position="874"/>
    </location>
</feature>
<feature type="binding site" evidence="14">
    <location>
        <position position="567"/>
    </location>
    <ligand>
        <name>substrate</name>
    </ligand>
</feature>
<sequence length="880" mass="98029">MSTKKYVYTFGDGEAEGDKSMKQLLGGKGANLAEMSAIGLPIPPGFTLSAEICDYYTHYDGQWPEGVEEQVQESVRYLEKLMDLSFGDASDPLLVSVRSGAAISMPGMMDTVLNLGLNDQSVQGLAEKTDNERFAYDCYRRFIDMFGNVVMGIEHEQFEEELQALKEKEEVTLDTQLGVEELKELVNRYQTVYRRGTGKDFPQDPNNQLHLAIDAVFRSWNAKRARTYRKINRITGLVGTAVNVQAMVYGNMGKDCATGVCFTRNPADGTNELYGEFLVNAQGEDVVAGIRTPRNINELNEDMPESYDELVEITDKLEQHYQDMQDIEFTIQQGRLFILQTRNGKRTGAAAVKIATDMVEEELISRKGAVANLVEPGHLDQLLHPQLSQSDIEEDAIIGRGLPASPGAAVGKVVFSSEKAEQQHEKGDPVILVRIETSPEDVGGMSAAEGILTSRGGMTSHAAVVARGWGKPCVAGCGDIIINYENQSFSNGETTIHEGDWISIDGAKGLVIEGQKPVEEPSFGDDYHAFMRWVDDIRDMDVRTNADTPEDALRARDFGAQGIGLARTEHMFFGEERIKAMRRMIISESEKERKRALEGLLPYQREDFVEIFEAMEGLPVTVRLLDPPLHEFLPEEDEEIKSLSRELDIPLRDLNQKIRVLKEFNPMLGHRGCRLGITYPEITQMQTRAILEAAVRLKKEGKRVEPEIMIPLVGTSEEFIHQHEVVDHMADEVFAREGERVDYKVGTMIEVPRAALVADKIAEEAEFFSFGTNDLTQMTFGYSRDDAGKFLEPYLKEGILENDPFQVLDEEGVGTLVRIATEKGRSVKKDLKIGICGEHGGDPSSVRFCYELGLNYVSCSPYRVPVARLAAAQARLGSES</sequence>
<reference evidence="20 21" key="1">
    <citation type="submission" date="2016-11" db="EMBL/GenBank/DDBJ databases">
        <authorList>
            <person name="Jaros S."/>
            <person name="Januszkiewicz K."/>
            <person name="Wedrychowicz H."/>
        </authorList>
    </citation>
    <scope>NUCLEOTIDE SEQUENCE [LARGE SCALE GENOMIC DNA]</scope>
    <source>
        <strain evidence="20 21">DSM 21986</strain>
    </source>
</reference>
<dbReference type="Gene3D" id="3.50.30.10">
    <property type="entry name" value="Phosphohistidine domain"/>
    <property type="match status" value="1"/>
</dbReference>
<proteinExistence type="inferred from homology"/>
<accession>A0A1M5ATA5</accession>
<comment type="cofactor">
    <cofactor evidence="1 12 15">
        <name>Mg(2+)</name>
        <dbReference type="ChEBI" id="CHEBI:18420"/>
    </cofactor>
</comment>
<evidence type="ECO:0000256" key="1">
    <source>
        <dbReference type="ARBA" id="ARBA00001946"/>
    </source>
</evidence>
<evidence type="ECO:0000256" key="2">
    <source>
        <dbReference type="ARBA" id="ARBA00003144"/>
    </source>
</evidence>
<dbReference type="PANTHER" id="PTHR22931">
    <property type="entry name" value="PHOSPHOENOLPYRUVATE DIKINASE-RELATED"/>
    <property type="match status" value="1"/>
</dbReference>
<dbReference type="GO" id="GO:0046872">
    <property type="term" value="F:metal ion binding"/>
    <property type="evidence" value="ECO:0007669"/>
    <property type="project" value="UniProtKB-UniRule"/>
</dbReference>
<protein>
    <recommendedName>
        <fullName evidence="5 12">Pyruvate, phosphate dikinase</fullName>
        <ecNumber evidence="4 12">2.7.9.1</ecNumber>
    </recommendedName>
</protein>
<dbReference type="InterPro" id="IPR015813">
    <property type="entry name" value="Pyrv/PenolPyrv_kinase-like_dom"/>
</dbReference>
<evidence type="ECO:0000256" key="6">
    <source>
        <dbReference type="ARBA" id="ARBA00022679"/>
    </source>
</evidence>
<evidence type="ECO:0000256" key="13">
    <source>
        <dbReference type="PIRSR" id="PIRSR000853-1"/>
    </source>
</evidence>
<dbReference type="Gene3D" id="1.20.80.30">
    <property type="match status" value="1"/>
</dbReference>
<evidence type="ECO:0000256" key="9">
    <source>
        <dbReference type="ARBA" id="ARBA00022777"/>
    </source>
</evidence>
<dbReference type="SUPFAM" id="SSF52009">
    <property type="entry name" value="Phosphohistidine domain"/>
    <property type="match status" value="1"/>
</dbReference>
<dbReference type="EC" id="2.7.9.1" evidence="4 12"/>
<evidence type="ECO:0000313" key="20">
    <source>
        <dbReference type="EMBL" id="SHF33463.1"/>
    </source>
</evidence>
<feature type="binding site" evidence="14">
    <location>
        <position position="773"/>
    </location>
    <ligand>
        <name>substrate</name>
    </ligand>
</feature>
<dbReference type="Gene3D" id="3.30.470.20">
    <property type="entry name" value="ATP-grasp fold, B domain"/>
    <property type="match status" value="1"/>
</dbReference>
<dbReference type="SUPFAM" id="SSF56059">
    <property type="entry name" value="Glutathione synthetase ATP-binding domain-like"/>
    <property type="match status" value="1"/>
</dbReference>
<feature type="binding site" evidence="14">
    <location>
        <position position="771"/>
    </location>
    <ligand>
        <name>substrate</name>
    </ligand>
</feature>
<dbReference type="Gene3D" id="3.20.20.60">
    <property type="entry name" value="Phosphoenolpyruvate-binding domains"/>
    <property type="match status" value="1"/>
</dbReference>
<dbReference type="NCBIfam" id="NF004531">
    <property type="entry name" value="PRK05878.1"/>
    <property type="match status" value="1"/>
</dbReference>
<dbReference type="InterPro" id="IPR010121">
    <property type="entry name" value="Pyruvate_phosphate_dikinase"/>
</dbReference>
<dbReference type="GO" id="GO:0050242">
    <property type="term" value="F:pyruvate, phosphate dikinase activity"/>
    <property type="evidence" value="ECO:0007669"/>
    <property type="project" value="UniProtKB-UniRule"/>
</dbReference>
<dbReference type="PIRSF" id="PIRSF000853">
    <property type="entry name" value="PPDK"/>
    <property type="match status" value="1"/>
</dbReference>
<evidence type="ECO:0000256" key="7">
    <source>
        <dbReference type="ARBA" id="ARBA00022723"/>
    </source>
</evidence>
<feature type="binding site" evidence="15">
    <location>
        <position position="774"/>
    </location>
    <ligand>
        <name>Mg(2+)</name>
        <dbReference type="ChEBI" id="CHEBI:18420"/>
    </ligand>
</feature>
<evidence type="ECO:0000256" key="10">
    <source>
        <dbReference type="ARBA" id="ARBA00022840"/>
    </source>
</evidence>
<feature type="domain" description="PEP-utilising enzyme mobile" evidence="17">
    <location>
        <begin position="428"/>
        <end position="509"/>
    </location>
</feature>
<comment type="similarity">
    <text evidence="3 12">Belongs to the PEP-utilizing enzyme family.</text>
</comment>
<dbReference type="Pfam" id="PF00391">
    <property type="entry name" value="PEP-utilizers"/>
    <property type="match status" value="1"/>
</dbReference>
<keyword evidence="20" id="KW-0670">Pyruvate</keyword>
<feature type="domain" description="Pyruvate phosphate dikinase AMP/ATP-binding" evidence="18">
    <location>
        <begin position="307"/>
        <end position="362"/>
    </location>
</feature>
<keyword evidence="9 20" id="KW-0418">Kinase</keyword>
<evidence type="ECO:0000313" key="21">
    <source>
        <dbReference type="Proteomes" id="UP000184041"/>
    </source>
</evidence>
<dbReference type="STRING" id="1194090.SAMN05443144_107167"/>
<evidence type="ECO:0000256" key="16">
    <source>
        <dbReference type="SAM" id="Coils"/>
    </source>
</evidence>
<dbReference type="Pfam" id="PF02896">
    <property type="entry name" value="PEP-utilizers_C"/>
    <property type="match status" value="1"/>
</dbReference>
<evidence type="ECO:0000259" key="17">
    <source>
        <dbReference type="Pfam" id="PF00391"/>
    </source>
</evidence>
<dbReference type="InterPro" id="IPR018274">
    <property type="entry name" value="PEP_util_AS"/>
</dbReference>
<dbReference type="EMBL" id="FQUS01000007">
    <property type="protein sequence ID" value="SHF33463.1"/>
    <property type="molecule type" value="Genomic_DNA"/>
</dbReference>
<feature type="binding site" evidence="14">
    <location>
        <position position="774"/>
    </location>
    <ligand>
        <name>substrate</name>
    </ligand>
</feature>
<feature type="domain" description="Pyruvate phosphate dikinase AMP/ATP-binding" evidence="18">
    <location>
        <begin position="60"/>
        <end position="296"/>
    </location>
</feature>
<keyword evidence="8" id="KW-0547">Nucleotide-binding</keyword>
<dbReference type="RefSeq" id="WP_073062250.1">
    <property type="nucleotide sequence ID" value="NZ_FQUS01000007.1"/>
</dbReference>
<dbReference type="GO" id="GO:0016301">
    <property type="term" value="F:kinase activity"/>
    <property type="evidence" value="ECO:0007669"/>
    <property type="project" value="UniProtKB-UniRule"/>
</dbReference>
<feature type="binding site" evidence="14">
    <location>
        <position position="623"/>
    </location>
    <ligand>
        <name>substrate</name>
    </ligand>
</feature>
<dbReference type="InterPro" id="IPR002192">
    <property type="entry name" value="PPDK_AMP/ATP-bd"/>
</dbReference>
<feature type="binding site" evidence="15">
    <location>
        <position position="750"/>
    </location>
    <ligand>
        <name>Mg(2+)</name>
        <dbReference type="ChEBI" id="CHEBI:18420"/>
    </ligand>
</feature>
<dbReference type="InterPro" id="IPR000121">
    <property type="entry name" value="PEP_util_C"/>
</dbReference>
<organism evidence="20 21">
    <name type="scientific">Fodinibius roseus</name>
    <dbReference type="NCBI Taxonomy" id="1194090"/>
    <lineage>
        <taxon>Bacteria</taxon>
        <taxon>Pseudomonadati</taxon>
        <taxon>Balneolota</taxon>
        <taxon>Balneolia</taxon>
        <taxon>Balneolales</taxon>
        <taxon>Balneolaceae</taxon>
        <taxon>Fodinibius</taxon>
    </lineage>
</organism>
<evidence type="ECO:0000256" key="5">
    <source>
        <dbReference type="ARBA" id="ARBA00020138"/>
    </source>
</evidence>
<dbReference type="InterPro" id="IPR013815">
    <property type="entry name" value="ATP_grasp_subdomain_1"/>
</dbReference>
<keyword evidence="11 15" id="KW-0460">Magnesium</keyword>
<feature type="active site" description="Tele-phosphohistidine intermediate" evidence="13">
    <location>
        <position position="461"/>
    </location>
</feature>
<evidence type="ECO:0000256" key="8">
    <source>
        <dbReference type="ARBA" id="ARBA00022741"/>
    </source>
</evidence>
<dbReference type="Gene3D" id="1.10.189.10">
    <property type="entry name" value="Pyruvate Phosphate Dikinase, domain 2"/>
    <property type="match status" value="1"/>
</dbReference>
<feature type="binding site" evidence="14">
    <location>
        <position position="750"/>
    </location>
    <ligand>
        <name>substrate</name>
    </ligand>
</feature>
<evidence type="ECO:0000259" key="19">
    <source>
        <dbReference type="Pfam" id="PF02896"/>
    </source>
</evidence>
<evidence type="ECO:0000256" key="4">
    <source>
        <dbReference type="ARBA" id="ARBA00011994"/>
    </source>
</evidence>
<dbReference type="SUPFAM" id="SSF51621">
    <property type="entry name" value="Phosphoenolpyruvate/pyruvate domain"/>
    <property type="match status" value="1"/>
</dbReference>
<evidence type="ECO:0000256" key="14">
    <source>
        <dbReference type="PIRSR" id="PIRSR000853-2"/>
    </source>
</evidence>
<name>A0A1M5ATA5_9BACT</name>
<feature type="coiled-coil region" evidence="16">
    <location>
        <begin position="148"/>
        <end position="175"/>
    </location>
</feature>
<dbReference type="NCBIfam" id="TIGR01828">
    <property type="entry name" value="pyru_phos_dikin"/>
    <property type="match status" value="1"/>
</dbReference>
<dbReference type="Gene3D" id="3.30.1490.20">
    <property type="entry name" value="ATP-grasp fold, A domain"/>
    <property type="match status" value="1"/>
</dbReference>
<comment type="catalytic activity">
    <reaction evidence="12">
        <text>pyruvate + phosphate + ATP = phosphoenolpyruvate + AMP + diphosphate + H(+)</text>
        <dbReference type="Rhea" id="RHEA:10756"/>
        <dbReference type="ChEBI" id="CHEBI:15361"/>
        <dbReference type="ChEBI" id="CHEBI:15378"/>
        <dbReference type="ChEBI" id="CHEBI:30616"/>
        <dbReference type="ChEBI" id="CHEBI:33019"/>
        <dbReference type="ChEBI" id="CHEBI:43474"/>
        <dbReference type="ChEBI" id="CHEBI:58702"/>
        <dbReference type="ChEBI" id="CHEBI:456215"/>
        <dbReference type="EC" id="2.7.9.1"/>
    </reaction>
</comment>
<dbReference type="InterPro" id="IPR036637">
    <property type="entry name" value="Phosphohistidine_dom_sf"/>
</dbReference>
<dbReference type="GO" id="GO:0005524">
    <property type="term" value="F:ATP binding"/>
    <property type="evidence" value="ECO:0007669"/>
    <property type="project" value="UniProtKB-UniRule"/>
</dbReference>
<keyword evidence="16" id="KW-0175">Coiled coil</keyword>
<gene>
    <name evidence="20" type="ORF">SAMN05443144_107167</name>
</gene>
<comment type="function">
    <text evidence="2">Catalyzes the reversible phosphorylation of pyruvate and phosphate.</text>
</comment>
<dbReference type="Pfam" id="PF01326">
    <property type="entry name" value="PPDK_N"/>
    <property type="match status" value="2"/>
</dbReference>
<evidence type="ECO:0000256" key="12">
    <source>
        <dbReference type="PIRNR" id="PIRNR000853"/>
    </source>
</evidence>
<evidence type="ECO:0000256" key="11">
    <source>
        <dbReference type="ARBA" id="ARBA00022842"/>
    </source>
</evidence>
<dbReference type="PROSITE" id="PS00742">
    <property type="entry name" value="PEP_ENZYMES_2"/>
    <property type="match status" value="1"/>
</dbReference>
<evidence type="ECO:0000259" key="18">
    <source>
        <dbReference type="Pfam" id="PF01326"/>
    </source>
</evidence>
<dbReference type="PROSITE" id="PS00370">
    <property type="entry name" value="PEP_ENZYMES_PHOS_SITE"/>
    <property type="match status" value="1"/>
</dbReference>
<feature type="binding site" evidence="14">
    <location>
        <position position="772"/>
    </location>
    <ligand>
        <name>substrate</name>
    </ligand>
</feature>
<keyword evidence="7 15" id="KW-0479">Metal-binding</keyword>
<dbReference type="InterPro" id="IPR023151">
    <property type="entry name" value="PEP_util_CS"/>
</dbReference>
<dbReference type="OrthoDB" id="9765468at2"/>
<dbReference type="PANTHER" id="PTHR22931:SF9">
    <property type="entry name" value="PYRUVATE, PHOSPHATE DIKINASE 1, CHLOROPLASTIC"/>
    <property type="match status" value="1"/>
</dbReference>
<evidence type="ECO:0000256" key="3">
    <source>
        <dbReference type="ARBA" id="ARBA00007837"/>
    </source>
</evidence>